<organism evidence="1 2">
    <name type="scientific">Wenjunlia tyrosinilytica</name>
    <dbReference type="NCBI Taxonomy" id="1544741"/>
    <lineage>
        <taxon>Bacteria</taxon>
        <taxon>Bacillati</taxon>
        <taxon>Actinomycetota</taxon>
        <taxon>Actinomycetes</taxon>
        <taxon>Kitasatosporales</taxon>
        <taxon>Streptomycetaceae</taxon>
        <taxon>Wenjunlia</taxon>
    </lineage>
</organism>
<dbReference type="Gene3D" id="3.40.630.30">
    <property type="match status" value="1"/>
</dbReference>
<reference evidence="1" key="2">
    <citation type="submission" date="2020-09" db="EMBL/GenBank/DDBJ databases">
        <authorList>
            <person name="Sun Q."/>
            <person name="Zhou Y."/>
        </authorList>
    </citation>
    <scope>NUCLEOTIDE SEQUENCE</scope>
    <source>
        <strain evidence="1">CGMCC 4.7201</strain>
    </source>
</reference>
<reference evidence="1" key="1">
    <citation type="journal article" date="2014" name="Int. J. Syst. Evol. Microbiol.">
        <title>Complete genome sequence of Corynebacterium casei LMG S-19264T (=DSM 44701T), isolated from a smear-ripened cheese.</title>
        <authorList>
            <consortium name="US DOE Joint Genome Institute (JGI-PGF)"/>
            <person name="Walter F."/>
            <person name="Albersmeier A."/>
            <person name="Kalinowski J."/>
            <person name="Ruckert C."/>
        </authorList>
    </citation>
    <scope>NUCLEOTIDE SEQUENCE</scope>
    <source>
        <strain evidence="1">CGMCC 4.7201</strain>
    </source>
</reference>
<dbReference type="EMBL" id="BMMS01000038">
    <property type="protein sequence ID" value="GGO98434.1"/>
    <property type="molecule type" value="Genomic_DNA"/>
</dbReference>
<gene>
    <name evidence="1" type="ORF">GCM10012280_62570</name>
</gene>
<evidence type="ECO:0000313" key="1">
    <source>
        <dbReference type="EMBL" id="GGO98434.1"/>
    </source>
</evidence>
<sequence length="108" mass="11546">MRRPVIATPAKSSDLSHLIAFREEAAGWIQELGYDQWRQAYPPERLSDGIDSGSVFLVRDAAVTAATLTLTVDADPELWGDGELGEPAGLVSKLTVARTHGGQNLEGG</sequence>
<dbReference type="Proteomes" id="UP000641932">
    <property type="component" value="Unassembled WGS sequence"/>
</dbReference>
<keyword evidence="2" id="KW-1185">Reference proteome</keyword>
<dbReference type="AlphaFoldDB" id="A0A918E274"/>
<name>A0A918E274_9ACTN</name>
<comment type="caution">
    <text evidence="1">The sequence shown here is derived from an EMBL/GenBank/DDBJ whole genome shotgun (WGS) entry which is preliminary data.</text>
</comment>
<evidence type="ECO:0000313" key="2">
    <source>
        <dbReference type="Proteomes" id="UP000641932"/>
    </source>
</evidence>
<proteinExistence type="predicted"/>
<accession>A0A918E274</accession>
<protein>
    <submittedName>
        <fullName evidence="1">Uncharacterized protein</fullName>
    </submittedName>
</protein>